<dbReference type="Pfam" id="PF00440">
    <property type="entry name" value="TetR_N"/>
    <property type="match status" value="1"/>
</dbReference>
<protein>
    <recommendedName>
        <fullName evidence="2">HTH tetR-type domain-containing protein</fullName>
    </recommendedName>
</protein>
<dbReference type="GO" id="GO:0003677">
    <property type="term" value="F:DNA binding"/>
    <property type="evidence" value="ECO:0007669"/>
    <property type="project" value="UniProtKB-KW"/>
</dbReference>
<dbReference type="InterPro" id="IPR009057">
    <property type="entry name" value="Homeodomain-like_sf"/>
</dbReference>
<evidence type="ECO:0000256" key="1">
    <source>
        <dbReference type="ARBA" id="ARBA00023125"/>
    </source>
</evidence>
<keyword evidence="1" id="KW-0238">DNA-binding</keyword>
<dbReference type="AlphaFoldDB" id="A0A645FFW7"/>
<reference evidence="3" key="1">
    <citation type="submission" date="2019-08" db="EMBL/GenBank/DDBJ databases">
        <authorList>
            <person name="Kucharzyk K."/>
            <person name="Murdoch R.W."/>
            <person name="Higgins S."/>
            <person name="Loffler F."/>
        </authorList>
    </citation>
    <scope>NUCLEOTIDE SEQUENCE</scope>
</reference>
<sequence>MNEAFFTLPKEKQLRILNAAMEVFSQNEYKHASTDDIAAKAQISKGLLFYYFGNKKELYLYLYQYMEQLTQDAIVNEEFEAIEDFFDLMEYGAQKKLKLVAEHPYLLDFAIRAYDARDEHLNPELAAKLQAQMGDVGKYFAYVDFSRFRDGVDPNELLRMLVWMTEGYLQQMRRQGQPVDFKVLLADYKRWTVLFKNMAYKEEFLHEDH</sequence>
<dbReference type="SUPFAM" id="SSF46689">
    <property type="entry name" value="Homeodomain-like"/>
    <property type="match status" value="1"/>
</dbReference>
<dbReference type="PRINTS" id="PR00455">
    <property type="entry name" value="HTHTETR"/>
</dbReference>
<name>A0A645FFW7_9ZZZZ</name>
<gene>
    <name evidence="3" type="ORF">SDC9_160160</name>
</gene>
<feature type="domain" description="HTH tetR-type" evidence="2">
    <location>
        <begin position="10"/>
        <end position="70"/>
    </location>
</feature>
<dbReference type="PANTHER" id="PTHR43479:SF11">
    <property type="entry name" value="ACREF_ENVCD OPERON REPRESSOR-RELATED"/>
    <property type="match status" value="1"/>
</dbReference>
<organism evidence="3">
    <name type="scientific">bioreactor metagenome</name>
    <dbReference type="NCBI Taxonomy" id="1076179"/>
    <lineage>
        <taxon>unclassified sequences</taxon>
        <taxon>metagenomes</taxon>
        <taxon>ecological metagenomes</taxon>
    </lineage>
</organism>
<comment type="caution">
    <text evidence="3">The sequence shown here is derived from an EMBL/GenBank/DDBJ whole genome shotgun (WGS) entry which is preliminary data.</text>
</comment>
<evidence type="ECO:0000313" key="3">
    <source>
        <dbReference type="EMBL" id="MPN12840.1"/>
    </source>
</evidence>
<dbReference type="InterPro" id="IPR001647">
    <property type="entry name" value="HTH_TetR"/>
</dbReference>
<dbReference type="SUPFAM" id="SSF48498">
    <property type="entry name" value="Tetracyclin repressor-like, C-terminal domain"/>
    <property type="match status" value="1"/>
</dbReference>
<dbReference type="InterPro" id="IPR050624">
    <property type="entry name" value="HTH-type_Tx_Regulator"/>
</dbReference>
<dbReference type="Gene3D" id="1.10.357.10">
    <property type="entry name" value="Tetracycline Repressor, domain 2"/>
    <property type="match status" value="1"/>
</dbReference>
<dbReference type="Gene3D" id="1.10.10.60">
    <property type="entry name" value="Homeodomain-like"/>
    <property type="match status" value="1"/>
</dbReference>
<dbReference type="EMBL" id="VSSQ01059258">
    <property type="protein sequence ID" value="MPN12840.1"/>
    <property type="molecule type" value="Genomic_DNA"/>
</dbReference>
<dbReference type="InterPro" id="IPR036271">
    <property type="entry name" value="Tet_transcr_reg_TetR-rel_C_sf"/>
</dbReference>
<dbReference type="PROSITE" id="PS50977">
    <property type="entry name" value="HTH_TETR_2"/>
    <property type="match status" value="1"/>
</dbReference>
<accession>A0A645FFW7</accession>
<proteinExistence type="predicted"/>
<dbReference type="PANTHER" id="PTHR43479">
    <property type="entry name" value="ACREF/ENVCD OPERON REPRESSOR-RELATED"/>
    <property type="match status" value="1"/>
</dbReference>
<evidence type="ECO:0000259" key="2">
    <source>
        <dbReference type="PROSITE" id="PS50977"/>
    </source>
</evidence>